<proteinExistence type="predicted"/>
<sequence>MSQLPSPKMRLSIEIKWNDKKKKDTKTCIHSMWNYIAMLLSEAVGSSMLNALIQWITTYE</sequence>
<dbReference type="EMBL" id="CVRI01000039">
    <property type="protein sequence ID" value="CRK94512.1"/>
    <property type="molecule type" value="Genomic_DNA"/>
</dbReference>
<protein>
    <submittedName>
        <fullName evidence="1">CLUMA_CG008017, isoform A</fullName>
    </submittedName>
</protein>
<keyword evidence="2" id="KW-1185">Reference proteome</keyword>
<evidence type="ECO:0000313" key="1">
    <source>
        <dbReference type="EMBL" id="CRK94512.1"/>
    </source>
</evidence>
<gene>
    <name evidence="1" type="ORF">CLUMA_CG008017</name>
</gene>
<evidence type="ECO:0000313" key="2">
    <source>
        <dbReference type="Proteomes" id="UP000183832"/>
    </source>
</evidence>
<reference evidence="1 2" key="1">
    <citation type="submission" date="2015-04" db="EMBL/GenBank/DDBJ databases">
        <authorList>
            <person name="Syromyatnikov M.Y."/>
            <person name="Popov V.N."/>
        </authorList>
    </citation>
    <scope>NUCLEOTIDE SEQUENCE [LARGE SCALE GENOMIC DNA]</scope>
</reference>
<organism evidence="1 2">
    <name type="scientific">Clunio marinus</name>
    <dbReference type="NCBI Taxonomy" id="568069"/>
    <lineage>
        <taxon>Eukaryota</taxon>
        <taxon>Metazoa</taxon>
        <taxon>Ecdysozoa</taxon>
        <taxon>Arthropoda</taxon>
        <taxon>Hexapoda</taxon>
        <taxon>Insecta</taxon>
        <taxon>Pterygota</taxon>
        <taxon>Neoptera</taxon>
        <taxon>Endopterygota</taxon>
        <taxon>Diptera</taxon>
        <taxon>Nematocera</taxon>
        <taxon>Chironomoidea</taxon>
        <taxon>Chironomidae</taxon>
        <taxon>Clunio</taxon>
    </lineage>
</organism>
<dbReference type="AlphaFoldDB" id="A0A1J1I2I2"/>
<dbReference type="Proteomes" id="UP000183832">
    <property type="component" value="Unassembled WGS sequence"/>
</dbReference>
<name>A0A1J1I2I2_9DIPT</name>
<accession>A0A1J1I2I2</accession>